<comment type="caution">
    <text evidence="1">The sequence shown here is derived from an EMBL/GenBank/DDBJ whole genome shotgun (WGS) entry which is preliminary data.</text>
</comment>
<dbReference type="EMBL" id="DQVR01000106">
    <property type="protein sequence ID" value="HIQ24334.1"/>
    <property type="molecule type" value="Genomic_DNA"/>
</dbReference>
<proteinExistence type="predicted"/>
<protein>
    <recommendedName>
        <fullName evidence="3">Recombinase RecB</fullName>
    </recommendedName>
</protein>
<dbReference type="Pfam" id="PF09895">
    <property type="entry name" value="DUF2122"/>
    <property type="match status" value="1"/>
</dbReference>
<organism evidence="1 2">
    <name type="scientific">Pyrodictium delaneyi</name>
    <dbReference type="NCBI Taxonomy" id="1273541"/>
    <lineage>
        <taxon>Archaea</taxon>
        <taxon>Thermoproteota</taxon>
        <taxon>Thermoprotei</taxon>
        <taxon>Desulfurococcales</taxon>
        <taxon>Pyrodictiaceae</taxon>
        <taxon>Pyrodictium</taxon>
    </lineage>
</organism>
<dbReference type="Proteomes" id="UP000600071">
    <property type="component" value="Unassembled WGS sequence"/>
</dbReference>
<dbReference type="InterPro" id="IPR018665">
    <property type="entry name" value="DUF2122_RecB-nuclease-rel"/>
</dbReference>
<evidence type="ECO:0008006" key="3">
    <source>
        <dbReference type="Google" id="ProtNLM"/>
    </source>
</evidence>
<evidence type="ECO:0000313" key="1">
    <source>
        <dbReference type="EMBL" id="HIQ24334.1"/>
    </source>
</evidence>
<reference evidence="1" key="1">
    <citation type="journal article" date="2020" name="ISME J.">
        <title>Gammaproteobacteria mediating utilization of methyl-, sulfur- and petroleum organic compounds in deep ocean hydrothermal plumes.</title>
        <authorList>
            <person name="Zhou Z."/>
            <person name="Liu Y."/>
            <person name="Pan J."/>
            <person name="Cron B.R."/>
            <person name="Toner B.M."/>
            <person name="Anantharaman K."/>
            <person name="Breier J.A."/>
            <person name="Dick G.J."/>
            <person name="Li M."/>
        </authorList>
    </citation>
    <scope>NUCLEOTIDE SEQUENCE</scope>
    <source>
        <strain evidence="1">SZUA-1523</strain>
    </source>
</reference>
<evidence type="ECO:0000313" key="2">
    <source>
        <dbReference type="Proteomes" id="UP000600071"/>
    </source>
</evidence>
<sequence>MGAGASLKARVTVLVHDVSSAQRLIDVAKLAYGLGFTHLVATKVYGAAASSGVPEVTRLALRLGRSFSVLPSVKDAIELFAPDKVVVVSREYGEPVEPWSYAEKLASSQGSVLIVFGGIDAAPGKDVAGLGEAVYPVGTEARLTPVAEAALLLYPLSRILSRETS</sequence>
<accession>A0A832ZV12</accession>
<dbReference type="AlphaFoldDB" id="A0A832ZV12"/>
<gene>
    <name evidence="1" type="ORF">EYH50_04730</name>
</gene>
<name>A0A832ZV12_9CREN</name>